<dbReference type="EMBL" id="PDJQ01000001">
    <property type="protein sequence ID" value="PFG73025.1"/>
    <property type="molecule type" value="Genomic_DNA"/>
</dbReference>
<accession>A0A2A9HDC8</accession>
<comment type="caution">
    <text evidence="1">The sequence shown here is derived from an EMBL/GenBank/DDBJ whole genome shotgun (WGS) entry which is preliminary data.</text>
</comment>
<dbReference type="AlphaFoldDB" id="A0A2A9HDC8"/>
<reference evidence="1 2" key="1">
    <citation type="submission" date="2017-09" db="EMBL/GenBank/DDBJ databases">
        <title>Sequencing the genomes of two abundant thermophiles in Great Basin hot springs: Thermocrinis jamiesonii and novel Chloroflexi Thermoflexus hugenholtzii.</title>
        <authorList>
            <person name="Hedlund B."/>
        </authorList>
    </citation>
    <scope>NUCLEOTIDE SEQUENCE [LARGE SCALE GENOMIC DNA]</scope>
    <source>
        <strain evidence="1 2">G233</strain>
    </source>
</reference>
<organism evidence="1 2">
    <name type="scientific">Tepidiforma thermophila (strain KCTC 52669 / CGMCC 1.13589 / G233)</name>
    <dbReference type="NCBI Taxonomy" id="2761530"/>
    <lineage>
        <taxon>Bacteria</taxon>
        <taxon>Bacillati</taxon>
        <taxon>Chloroflexota</taxon>
        <taxon>Tepidiformia</taxon>
        <taxon>Tepidiformales</taxon>
        <taxon>Tepidiformaceae</taxon>
        <taxon>Tepidiforma</taxon>
    </lineage>
</organism>
<keyword evidence="2" id="KW-1185">Reference proteome</keyword>
<evidence type="ECO:0000313" key="1">
    <source>
        <dbReference type="EMBL" id="PFG73025.1"/>
    </source>
</evidence>
<gene>
    <name evidence="1" type="ORF">A9A59_0218</name>
</gene>
<evidence type="ECO:0000313" key="2">
    <source>
        <dbReference type="Proteomes" id="UP000223071"/>
    </source>
</evidence>
<name>A0A2A9HDC8_TEPT2</name>
<dbReference type="Proteomes" id="UP000223071">
    <property type="component" value="Unassembled WGS sequence"/>
</dbReference>
<proteinExistence type="predicted"/>
<sequence length="84" mass="9336">MNATDDRETTIPAGRDAEFTGLIRCKRCNLSYTPSKSTSALRLTYCSFLCELGDLGFSMQGLEHMERVKKTDEQPKEPVSAGTE</sequence>
<protein>
    <submittedName>
        <fullName evidence="1">Uncharacterized protein</fullName>
    </submittedName>
</protein>